<accession>A0A8J7LL90</accession>
<feature type="binding site" evidence="7">
    <location>
        <position position="60"/>
    </location>
    <ligand>
        <name>Zn(2+)</name>
        <dbReference type="ChEBI" id="CHEBI:29105"/>
        <label>2</label>
    </ligand>
</feature>
<feature type="binding site" evidence="7">
    <location>
        <position position="61"/>
    </location>
    <ligand>
        <name>Zn(2+)</name>
        <dbReference type="ChEBI" id="CHEBI:29105"/>
        <label>2</label>
    </ligand>
</feature>
<evidence type="ECO:0000256" key="5">
    <source>
        <dbReference type="ARBA" id="ARBA00022801"/>
    </source>
</evidence>
<reference evidence="9" key="1">
    <citation type="submission" date="2020-10" db="EMBL/GenBank/DDBJ databases">
        <title>Paenihalocynthiibacter styelae gen. nov., sp. nov., isolated from stalked sea squirt Styela clava.</title>
        <authorList>
            <person name="Kim Y.-O."/>
            <person name="Yoon J.-H."/>
        </authorList>
    </citation>
    <scope>NUCLEOTIDE SEQUENCE</scope>
    <source>
        <strain evidence="9">MYP1-1</strain>
    </source>
</reference>
<feature type="binding site" evidence="7">
    <location>
        <position position="114"/>
    </location>
    <ligand>
        <name>Zn(2+)</name>
        <dbReference type="ChEBI" id="CHEBI:29105"/>
        <label>1</label>
    </ligand>
</feature>
<dbReference type="HAMAP" id="MF_01374">
    <property type="entry name" value="Glyoxalase_2"/>
    <property type="match status" value="1"/>
</dbReference>
<dbReference type="GO" id="GO:0004416">
    <property type="term" value="F:hydroxyacylglutathione hydrolase activity"/>
    <property type="evidence" value="ECO:0007669"/>
    <property type="project" value="UniProtKB-UniRule"/>
</dbReference>
<dbReference type="InterPro" id="IPR001279">
    <property type="entry name" value="Metallo-B-lactamas"/>
</dbReference>
<dbReference type="EMBL" id="JADCKQ010000008">
    <property type="protein sequence ID" value="MBI1494244.1"/>
    <property type="molecule type" value="Genomic_DNA"/>
</dbReference>
<dbReference type="UniPathway" id="UPA00619">
    <property type="reaction ID" value="UER00676"/>
</dbReference>
<evidence type="ECO:0000313" key="9">
    <source>
        <dbReference type="EMBL" id="MBI1494244.1"/>
    </source>
</evidence>
<dbReference type="SMART" id="SM00849">
    <property type="entry name" value="Lactamase_B"/>
    <property type="match status" value="1"/>
</dbReference>
<dbReference type="AlphaFoldDB" id="A0A8J7LL90"/>
<comment type="caution">
    <text evidence="9">The sequence shown here is derived from an EMBL/GenBank/DDBJ whole genome shotgun (WGS) entry which is preliminary data.</text>
</comment>
<dbReference type="InterPro" id="IPR017782">
    <property type="entry name" value="Hydroxyacylglutathione_Hdrlase"/>
</dbReference>
<dbReference type="NCBIfam" id="TIGR03413">
    <property type="entry name" value="GSH_gloB"/>
    <property type="match status" value="1"/>
</dbReference>
<feature type="binding site" evidence="7">
    <location>
        <position position="133"/>
    </location>
    <ligand>
        <name>Zn(2+)</name>
        <dbReference type="ChEBI" id="CHEBI:29105"/>
        <label>1</label>
    </ligand>
</feature>
<keyword evidence="4 7" id="KW-0479">Metal-binding</keyword>
<dbReference type="InterPro" id="IPR050110">
    <property type="entry name" value="Glyoxalase_II_hydrolase"/>
</dbReference>
<dbReference type="Pfam" id="PF00753">
    <property type="entry name" value="Lactamase_B"/>
    <property type="match status" value="1"/>
</dbReference>
<organism evidence="9 10">
    <name type="scientific">Halocynthiibacter styelae</name>
    <dbReference type="NCBI Taxonomy" id="2761955"/>
    <lineage>
        <taxon>Bacteria</taxon>
        <taxon>Pseudomonadati</taxon>
        <taxon>Pseudomonadota</taxon>
        <taxon>Alphaproteobacteria</taxon>
        <taxon>Rhodobacterales</taxon>
        <taxon>Paracoccaceae</taxon>
        <taxon>Halocynthiibacter</taxon>
    </lineage>
</organism>
<comment type="function">
    <text evidence="7">Thiolesterase that catalyzes the hydrolysis of S-D-lactoyl-glutathione to form glutathione and D-lactic acid.</text>
</comment>
<feature type="binding site" evidence="7">
    <location>
        <position position="171"/>
    </location>
    <ligand>
        <name>Zn(2+)</name>
        <dbReference type="ChEBI" id="CHEBI:29105"/>
        <label>2</label>
    </ligand>
</feature>
<comment type="cofactor">
    <cofactor evidence="7">
        <name>Zn(2+)</name>
        <dbReference type="ChEBI" id="CHEBI:29105"/>
    </cofactor>
    <text evidence="7">Binds 2 Zn(2+) ions per subunit.</text>
</comment>
<feature type="binding site" evidence="7">
    <location>
        <position position="58"/>
    </location>
    <ligand>
        <name>Zn(2+)</name>
        <dbReference type="ChEBI" id="CHEBI:29105"/>
        <label>1</label>
    </ligand>
</feature>
<keyword evidence="6 7" id="KW-0862">Zinc</keyword>
<protein>
    <recommendedName>
        <fullName evidence="7">Hydroxyacylglutathione hydrolase</fullName>
        <ecNumber evidence="7">3.1.2.6</ecNumber>
    </recommendedName>
    <alternativeName>
        <fullName evidence="7">Glyoxalase II</fullName>
        <shortName evidence="7">Glx II</shortName>
    </alternativeName>
</protein>
<name>A0A8J7LL90_9RHOB</name>
<evidence type="ECO:0000256" key="4">
    <source>
        <dbReference type="ARBA" id="ARBA00022723"/>
    </source>
</evidence>
<dbReference type="Pfam" id="PF16123">
    <property type="entry name" value="HAGH_C"/>
    <property type="match status" value="1"/>
</dbReference>
<dbReference type="Gene3D" id="3.60.15.10">
    <property type="entry name" value="Ribonuclease Z/Hydroxyacylglutathione hydrolase-like"/>
    <property type="match status" value="1"/>
</dbReference>
<comment type="catalytic activity">
    <reaction evidence="1 7">
        <text>an S-(2-hydroxyacyl)glutathione + H2O = a 2-hydroxy carboxylate + glutathione + H(+)</text>
        <dbReference type="Rhea" id="RHEA:21864"/>
        <dbReference type="ChEBI" id="CHEBI:15377"/>
        <dbReference type="ChEBI" id="CHEBI:15378"/>
        <dbReference type="ChEBI" id="CHEBI:57925"/>
        <dbReference type="ChEBI" id="CHEBI:58896"/>
        <dbReference type="ChEBI" id="CHEBI:71261"/>
        <dbReference type="EC" id="3.1.2.6"/>
    </reaction>
</comment>
<dbReference type="InterPro" id="IPR036866">
    <property type="entry name" value="RibonucZ/Hydroxyglut_hydro"/>
</dbReference>
<comment type="similarity">
    <text evidence="3 7">Belongs to the metallo-beta-lactamase superfamily. Glyoxalase II family.</text>
</comment>
<keyword evidence="10" id="KW-1185">Reference proteome</keyword>
<gene>
    <name evidence="7 9" type="primary">gloB</name>
    <name evidence="9" type="ORF">H1D41_11405</name>
</gene>
<evidence type="ECO:0000256" key="3">
    <source>
        <dbReference type="ARBA" id="ARBA00006759"/>
    </source>
</evidence>
<dbReference type="RefSeq" id="WP_228849025.1">
    <property type="nucleotide sequence ID" value="NZ_JADCKQ010000008.1"/>
</dbReference>
<evidence type="ECO:0000256" key="1">
    <source>
        <dbReference type="ARBA" id="ARBA00001623"/>
    </source>
</evidence>
<comment type="pathway">
    <text evidence="2 7">Secondary metabolite metabolism; methylglyoxal degradation; (R)-lactate from methylglyoxal: step 2/2.</text>
</comment>
<evidence type="ECO:0000256" key="7">
    <source>
        <dbReference type="HAMAP-Rule" id="MF_01374"/>
    </source>
</evidence>
<dbReference type="Proteomes" id="UP000640583">
    <property type="component" value="Unassembled WGS sequence"/>
</dbReference>
<evidence type="ECO:0000256" key="6">
    <source>
        <dbReference type="ARBA" id="ARBA00022833"/>
    </source>
</evidence>
<dbReference type="SUPFAM" id="SSF56281">
    <property type="entry name" value="Metallo-hydrolase/oxidoreductase"/>
    <property type="match status" value="1"/>
</dbReference>
<dbReference type="GO" id="GO:0046872">
    <property type="term" value="F:metal ion binding"/>
    <property type="evidence" value="ECO:0007669"/>
    <property type="project" value="UniProtKB-KW"/>
</dbReference>
<evidence type="ECO:0000259" key="8">
    <source>
        <dbReference type="SMART" id="SM00849"/>
    </source>
</evidence>
<dbReference type="InterPro" id="IPR032282">
    <property type="entry name" value="HAGH_C"/>
</dbReference>
<sequence>MSLEIVTLPALADNYFFLIHNSETGETALIDAPEAAPVKAALAERRWQLTQILLTHHHYDHIDGAEELRSATGAKVIGAKADAHRLPALDLEVSEGDRFEIAGTSCEVFDVSGHTLGHIAFYLPDEKAVFTADSLMAFGCGRLFEGTPEVMFESLAKLTALPADTTVYSGHEYSAGNGTFALSVDGDNPAVQARVAENARKRDAGEPTGVSTLQLELNTNPFLRCQEKALIRAAGLGTDAAPAAVFAEIRRQKDNF</sequence>
<dbReference type="PANTHER" id="PTHR43705:SF1">
    <property type="entry name" value="HYDROXYACYLGLUTATHIONE HYDROLASE GLOB"/>
    <property type="match status" value="1"/>
</dbReference>
<dbReference type="PIRSF" id="PIRSF005457">
    <property type="entry name" value="Glx"/>
    <property type="match status" value="1"/>
</dbReference>
<evidence type="ECO:0000256" key="2">
    <source>
        <dbReference type="ARBA" id="ARBA00004963"/>
    </source>
</evidence>
<proteinExistence type="inferred from homology"/>
<dbReference type="InterPro" id="IPR035680">
    <property type="entry name" value="Clx_II_MBL"/>
</dbReference>
<evidence type="ECO:0000313" key="10">
    <source>
        <dbReference type="Proteomes" id="UP000640583"/>
    </source>
</evidence>
<dbReference type="CDD" id="cd07723">
    <property type="entry name" value="hydroxyacylglutathione_hydrolase_MBL-fold"/>
    <property type="match status" value="1"/>
</dbReference>
<dbReference type="GO" id="GO:0019243">
    <property type="term" value="P:methylglyoxal catabolic process to D-lactate via S-lactoyl-glutathione"/>
    <property type="evidence" value="ECO:0007669"/>
    <property type="project" value="UniProtKB-UniRule"/>
</dbReference>
<dbReference type="PANTHER" id="PTHR43705">
    <property type="entry name" value="HYDROXYACYLGLUTATHIONE HYDROLASE"/>
    <property type="match status" value="1"/>
</dbReference>
<dbReference type="EC" id="3.1.2.6" evidence="7"/>
<comment type="subunit">
    <text evidence="7">Monomer.</text>
</comment>
<feature type="binding site" evidence="7">
    <location>
        <position position="56"/>
    </location>
    <ligand>
        <name>Zn(2+)</name>
        <dbReference type="ChEBI" id="CHEBI:29105"/>
        <label>1</label>
    </ligand>
</feature>
<keyword evidence="5 7" id="KW-0378">Hydrolase</keyword>
<feature type="binding site" evidence="7">
    <location>
        <position position="133"/>
    </location>
    <ligand>
        <name>Zn(2+)</name>
        <dbReference type="ChEBI" id="CHEBI:29105"/>
        <label>2</label>
    </ligand>
</feature>
<feature type="domain" description="Metallo-beta-lactamase" evidence="8">
    <location>
        <begin position="13"/>
        <end position="171"/>
    </location>
</feature>